<sequence>MTEDVTRLALECLKIDLERLRLKEESNKLMMEAFKGLSPMISQFIVALVDSEGEFSPEKLKDLTKLMPGFLSKLSVSDFIEFARKISDDALESLIADLQLMLDDRGKVNDV</sequence>
<organism evidence="1">
    <name type="scientific">marine sediment metagenome</name>
    <dbReference type="NCBI Taxonomy" id="412755"/>
    <lineage>
        <taxon>unclassified sequences</taxon>
        <taxon>metagenomes</taxon>
        <taxon>ecological metagenomes</taxon>
    </lineage>
</organism>
<proteinExistence type="predicted"/>
<gene>
    <name evidence="1" type="ORF">S01H4_16632</name>
</gene>
<comment type="caution">
    <text evidence="1">The sequence shown here is derived from an EMBL/GenBank/DDBJ whole genome shotgun (WGS) entry which is preliminary data.</text>
</comment>
<dbReference type="AlphaFoldDB" id="X0YIM3"/>
<accession>X0YIM3</accession>
<protein>
    <submittedName>
        <fullName evidence="1">Uncharacterized protein</fullName>
    </submittedName>
</protein>
<evidence type="ECO:0000313" key="1">
    <source>
        <dbReference type="EMBL" id="GAG55904.1"/>
    </source>
</evidence>
<reference evidence="1" key="1">
    <citation type="journal article" date="2014" name="Front. Microbiol.">
        <title>High frequency of phylogenetically diverse reductive dehalogenase-homologous genes in deep subseafloor sedimentary metagenomes.</title>
        <authorList>
            <person name="Kawai M."/>
            <person name="Futagami T."/>
            <person name="Toyoda A."/>
            <person name="Takaki Y."/>
            <person name="Nishi S."/>
            <person name="Hori S."/>
            <person name="Arai W."/>
            <person name="Tsubouchi T."/>
            <person name="Morono Y."/>
            <person name="Uchiyama I."/>
            <person name="Ito T."/>
            <person name="Fujiyama A."/>
            <person name="Inagaki F."/>
            <person name="Takami H."/>
        </authorList>
    </citation>
    <scope>NUCLEOTIDE SEQUENCE</scope>
    <source>
        <strain evidence="1">Expedition CK06-06</strain>
    </source>
</reference>
<name>X0YIM3_9ZZZZ</name>
<dbReference type="EMBL" id="BART01007298">
    <property type="protein sequence ID" value="GAG55904.1"/>
    <property type="molecule type" value="Genomic_DNA"/>
</dbReference>